<reference evidence="3" key="1">
    <citation type="journal article" date="2019" name="Int. J. Syst. Evol. Microbiol.">
        <title>The Global Catalogue of Microorganisms (GCM) 10K type strain sequencing project: providing services to taxonomists for standard genome sequencing and annotation.</title>
        <authorList>
            <consortium name="The Broad Institute Genomics Platform"/>
            <consortium name="The Broad Institute Genome Sequencing Center for Infectious Disease"/>
            <person name="Wu L."/>
            <person name="Ma J."/>
        </authorList>
    </citation>
    <scope>NUCLEOTIDE SEQUENCE [LARGE SCALE GENOMIC DNA]</scope>
    <source>
        <strain evidence="3">KCTC 52644</strain>
    </source>
</reference>
<accession>A0ABW5Z614</accession>
<organism evidence="2 3">
    <name type="scientific">Flavobacterium ardleyense</name>
    <dbReference type="NCBI Taxonomy" id="2038737"/>
    <lineage>
        <taxon>Bacteria</taxon>
        <taxon>Pseudomonadati</taxon>
        <taxon>Bacteroidota</taxon>
        <taxon>Flavobacteriia</taxon>
        <taxon>Flavobacteriales</taxon>
        <taxon>Flavobacteriaceae</taxon>
        <taxon>Flavobacterium</taxon>
    </lineage>
</organism>
<dbReference type="Pfam" id="PF03572">
    <property type="entry name" value="Peptidase_S41"/>
    <property type="match status" value="1"/>
</dbReference>
<sequence>MKKIFFVFVFVTSQFTFSQVKLSETDKLASTCKVWGFLKYYHPEVASGKFDWDEELYAVLLKVDEAKTKEDFSLVIENWISRLGDVPKVEIINKLPEELYFYKNLDLAWTQDKAFFSKAVADKLKWIEQNRHQGKQYYAYLSNGRLGHADDEVKEGKSGWIGLSNNRKSDDFTWSEKKYRLLTLFRYWNVIEYFAPNKYLTETNWTTCLHDILPKITKPKDERSYLNALLELVTKLNDSHASYHIESHNRHLKRLPTLFYLPVVLTIIDNKFVVAKIAEATLASKNDLQVGDVITLLDNKSVNDFLVENRNIISASNEDRFLNEVVKWHVGGKSEQIKIEYERGNVKGSKKIELYTIREHFESLEKSKDREKFKILEGNVGYLNIGNILKKEEEFVYSQVEKTKALIVDIRNYPNGNYLERFLLSKEKEFARQTYPDLTYPGRYIWDNDLALCGEDNPNYYKGKVVVLANAETLSWAETLVMIAQLADDVTVIGSQTAGADGVNNHIDVVSTHFYTTFTGKGFFYPDGREVQRKGVAIDIEVKPTIEGISQGKDEVLEKAIEYLNKTLN</sequence>
<dbReference type="InterPro" id="IPR036034">
    <property type="entry name" value="PDZ_sf"/>
</dbReference>
<name>A0ABW5Z614_9FLAO</name>
<dbReference type="InterPro" id="IPR005151">
    <property type="entry name" value="Tail-specific_protease"/>
</dbReference>
<dbReference type="RefSeq" id="WP_379805454.1">
    <property type="nucleotide sequence ID" value="NZ_JBHUOL010000011.1"/>
</dbReference>
<dbReference type="PANTHER" id="PTHR11261">
    <property type="entry name" value="INTERPHOTORECEPTOR RETINOID-BINDING PROTEIN"/>
    <property type="match status" value="1"/>
</dbReference>
<dbReference type="EMBL" id="JBHUOL010000011">
    <property type="protein sequence ID" value="MFD2908182.1"/>
    <property type="molecule type" value="Genomic_DNA"/>
</dbReference>
<evidence type="ECO:0000313" key="2">
    <source>
        <dbReference type="EMBL" id="MFD2908182.1"/>
    </source>
</evidence>
<dbReference type="Proteomes" id="UP001597549">
    <property type="component" value="Unassembled WGS sequence"/>
</dbReference>
<dbReference type="PANTHER" id="PTHR11261:SF3">
    <property type="entry name" value="RETINOL-BINDING PROTEIN 3"/>
    <property type="match status" value="1"/>
</dbReference>
<evidence type="ECO:0000259" key="1">
    <source>
        <dbReference type="SMART" id="SM00245"/>
    </source>
</evidence>
<dbReference type="SMART" id="SM00245">
    <property type="entry name" value="TSPc"/>
    <property type="match status" value="1"/>
</dbReference>
<keyword evidence="3" id="KW-1185">Reference proteome</keyword>
<comment type="caution">
    <text evidence="2">The sequence shown here is derived from an EMBL/GenBank/DDBJ whole genome shotgun (WGS) entry which is preliminary data.</text>
</comment>
<proteinExistence type="predicted"/>
<gene>
    <name evidence="2" type="ORF">ACFSX9_05485</name>
</gene>
<dbReference type="InterPro" id="IPR029045">
    <property type="entry name" value="ClpP/crotonase-like_dom_sf"/>
</dbReference>
<feature type="domain" description="Tail specific protease" evidence="1">
    <location>
        <begin position="349"/>
        <end position="543"/>
    </location>
</feature>
<protein>
    <submittedName>
        <fullName evidence="2">S41 family peptidase</fullName>
    </submittedName>
</protein>
<dbReference type="Gene3D" id="3.90.226.10">
    <property type="entry name" value="2-enoyl-CoA Hydratase, Chain A, domain 1"/>
    <property type="match status" value="1"/>
</dbReference>
<dbReference type="SUPFAM" id="SSF50156">
    <property type="entry name" value="PDZ domain-like"/>
    <property type="match status" value="1"/>
</dbReference>
<dbReference type="SUPFAM" id="SSF52096">
    <property type="entry name" value="ClpP/crotonase"/>
    <property type="match status" value="1"/>
</dbReference>
<evidence type="ECO:0000313" key="3">
    <source>
        <dbReference type="Proteomes" id="UP001597549"/>
    </source>
</evidence>